<comment type="caution">
    <text evidence="2">The sequence shown here is derived from an EMBL/GenBank/DDBJ whole genome shotgun (WGS) entry which is preliminary data.</text>
</comment>
<dbReference type="Pfam" id="PF14780">
    <property type="entry name" value="NEPRO_N"/>
    <property type="match status" value="1"/>
</dbReference>
<gene>
    <name evidence="2" type="ORF">Vafri_14728</name>
</gene>
<dbReference type="PANTHER" id="PTHR34786:SF1">
    <property type="entry name" value="OS09G0504900 PROTEIN"/>
    <property type="match status" value="1"/>
</dbReference>
<feature type="domain" description="Nucleolus and neural progenitor protein-like N-terminal" evidence="1">
    <location>
        <begin position="41"/>
        <end position="105"/>
    </location>
</feature>
<evidence type="ECO:0000259" key="1">
    <source>
        <dbReference type="Pfam" id="PF14780"/>
    </source>
</evidence>
<dbReference type="EMBL" id="BNCO01000038">
    <property type="protein sequence ID" value="GIL60060.1"/>
    <property type="molecule type" value="Genomic_DNA"/>
</dbReference>
<sequence length="212" mass="22681">MSALEAAEGRVWALPGHLRRTIQVSCYGDLTSQFRQANIPVLKACLDATSFWREVGILDRLVYKNTYQHRGAHLMRYMKEVRRLLTLLRELQLESLMDDLYCMLQLGGVVPKAAASATAGDGGTRGGKVATVGGNVVTGGGDSSGGRTSYRLPCREAAAAILKQIIAGCGLIMGLQSPLQRATAHLAAQLALTYFVPLCATGCAMLARIKAS</sequence>
<evidence type="ECO:0000313" key="3">
    <source>
        <dbReference type="Proteomes" id="UP000747399"/>
    </source>
</evidence>
<dbReference type="Proteomes" id="UP000747399">
    <property type="component" value="Unassembled WGS sequence"/>
</dbReference>
<evidence type="ECO:0000313" key="2">
    <source>
        <dbReference type="EMBL" id="GIL60060.1"/>
    </source>
</evidence>
<name>A0A8J4BEU4_9CHLO</name>
<protein>
    <recommendedName>
        <fullName evidence="1">Nucleolus and neural progenitor protein-like N-terminal domain-containing protein</fullName>
    </recommendedName>
</protein>
<dbReference type="InterPro" id="IPR027951">
    <property type="entry name" value="Nepro_N"/>
</dbReference>
<dbReference type="PANTHER" id="PTHR34786">
    <property type="entry name" value="OS09G0504900 PROTEIN"/>
    <property type="match status" value="1"/>
</dbReference>
<proteinExistence type="predicted"/>
<reference evidence="2" key="1">
    <citation type="journal article" date="2021" name="Proc. Natl. Acad. Sci. U.S.A.">
        <title>Three genomes in the algal genus Volvox reveal the fate of a haploid sex-determining region after a transition to homothallism.</title>
        <authorList>
            <person name="Yamamoto K."/>
            <person name="Hamaji T."/>
            <person name="Kawai-Toyooka H."/>
            <person name="Matsuzaki R."/>
            <person name="Takahashi F."/>
            <person name="Nishimura Y."/>
            <person name="Kawachi M."/>
            <person name="Noguchi H."/>
            <person name="Minakuchi Y."/>
            <person name="Umen J.G."/>
            <person name="Toyoda A."/>
            <person name="Nozaki H."/>
        </authorList>
    </citation>
    <scope>NUCLEOTIDE SEQUENCE</scope>
    <source>
        <strain evidence="2">NIES-3780</strain>
    </source>
</reference>
<organism evidence="2 3">
    <name type="scientific">Volvox africanus</name>
    <dbReference type="NCBI Taxonomy" id="51714"/>
    <lineage>
        <taxon>Eukaryota</taxon>
        <taxon>Viridiplantae</taxon>
        <taxon>Chlorophyta</taxon>
        <taxon>core chlorophytes</taxon>
        <taxon>Chlorophyceae</taxon>
        <taxon>CS clade</taxon>
        <taxon>Chlamydomonadales</taxon>
        <taxon>Volvocaceae</taxon>
        <taxon>Volvox</taxon>
    </lineage>
</organism>
<feature type="non-terminal residue" evidence="2">
    <location>
        <position position="212"/>
    </location>
</feature>
<keyword evidence="3" id="KW-1185">Reference proteome</keyword>
<accession>A0A8J4BEU4</accession>
<dbReference type="AlphaFoldDB" id="A0A8J4BEU4"/>